<organism evidence="1 2">
    <name type="scientific">Sphingomonas xinjiangensis</name>
    <dbReference type="NCBI Taxonomy" id="643568"/>
    <lineage>
        <taxon>Bacteria</taxon>
        <taxon>Pseudomonadati</taxon>
        <taxon>Pseudomonadota</taxon>
        <taxon>Alphaproteobacteria</taxon>
        <taxon>Sphingomonadales</taxon>
        <taxon>Sphingomonadaceae</taxon>
        <taxon>Sphingomonas</taxon>
    </lineage>
</organism>
<name>A0A840YSQ3_9SPHN</name>
<dbReference type="EMBL" id="JACIJF010000023">
    <property type="protein sequence ID" value="MBB5712692.1"/>
    <property type="molecule type" value="Genomic_DNA"/>
</dbReference>
<dbReference type="Proteomes" id="UP000527143">
    <property type="component" value="Unassembled WGS sequence"/>
</dbReference>
<comment type="caution">
    <text evidence="1">The sequence shown here is derived from an EMBL/GenBank/DDBJ whole genome shotgun (WGS) entry which is preliminary data.</text>
</comment>
<gene>
    <name evidence="1" type="ORF">FHT02_003952</name>
</gene>
<accession>A0A840YSQ3</accession>
<evidence type="ECO:0000313" key="1">
    <source>
        <dbReference type="EMBL" id="MBB5712692.1"/>
    </source>
</evidence>
<keyword evidence="2" id="KW-1185">Reference proteome</keyword>
<dbReference type="AlphaFoldDB" id="A0A840YSQ3"/>
<protein>
    <submittedName>
        <fullName evidence="1">Transposase</fullName>
    </submittedName>
</protein>
<sequence length="65" mass="7554">MYEQVHLNFAYGWVLRVRAHHSTFSKNRHGWFRDSDLLRQLSKMTVARRIAEGPVAGEALRSMPA</sequence>
<reference evidence="1 2" key="1">
    <citation type="submission" date="2020-08" db="EMBL/GenBank/DDBJ databases">
        <title>Genomic Encyclopedia of Type Strains, Phase IV (KMG-IV): sequencing the most valuable type-strain genomes for metagenomic binning, comparative biology and taxonomic classification.</title>
        <authorList>
            <person name="Goeker M."/>
        </authorList>
    </citation>
    <scope>NUCLEOTIDE SEQUENCE [LARGE SCALE GENOMIC DNA]</scope>
    <source>
        <strain evidence="1 2">DSM 26736</strain>
    </source>
</reference>
<proteinExistence type="predicted"/>
<evidence type="ECO:0000313" key="2">
    <source>
        <dbReference type="Proteomes" id="UP000527143"/>
    </source>
</evidence>